<evidence type="ECO:0000313" key="9">
    <source>
        <dbReference type="Proteomes" id="UP000053372"/>
    </source>
</evidence>
<keyword evidence="2" id="KW-0902">Two-component regulatory system</keyword>
<dbReference type="PANTHER" id="PTHR48111">
    <property type="entry name" value="REGULATOR OF RPOS"/>
    <property type="match status" value="1"/>
</dbReference>
<dbReference type="OrthoDB" id="508982at2"/>
<keyword evidence="1 6" id="KW-0597">Phosphoprotein</keyword>
<dbReference type="Pfam" id="PF00072">
    <property type="entry name" value="Response_reg"/>
    <property type="match status" value="1"/>
</dbReference>
<sequence>MSKILIVEDEARLAAFVEKGLRKSGFQTTVAEDGEQAILKAESDDFDLVLLDLGLPIKDGWTVLRELRNKGKLYPVIVVTANSDDRNKVVAMSAGANDFVTKPFRFKDLLQRVVAQLPA</sequence>
<accession>A0A0V7ZBN8</accession>
<dbReference type="EMBL" id="LMTZ01000168">
    <property type="protein sequence ID" value="KST61913.1"/>
    <property type="molecule type" value="Genomic_DNA"/>
</dbReference>
<dbReference type="SUPFAM" id="SSF52172">
    <property type="entry name" value="CheY-like"/>
    <property type="match status" value="1"/>
</dbReference>
<organism evidence="8 9">
    <name type="scientific">Mastigocoleus testarum BC008</name>
    <dbReference type="NCBI Taxonomy" id="371196"/>
    <lineage>
        <taxon>Bacteria</taxon>
        <taxon>Bacillati</taxon>
        <taxon>Cyanobacteriota</taxon>
        <taxon>Cyanophyceae</taxon>
        <taxon>Nostocales</taxon>
        <taxon>Hapalosiphonaceae</taxon>
        <taxon>Mastigocoleus</taxon>
    </lineage>
</organism>
<evidence type="ECO:0000256" key="4">
    <source>
        <dbReference type="ARBA" id="ARBA00023125"/>
    </source>
</evidence>
<keyword evidence="3" id="KW-0805">Transcription regulation</keyword>
<reference evidence="8 9" key="1">
    <citation type="journal article" date="2015" name="Genome Announc.">
        <title>Draft Genome of the Euendolithic (true boring) Cyanobacterium Mastigocoleus testarum strain BC008.</title>
        <authorList>
            <person name="Guida B.S."/>
            <person name="Garcia-Pichel F."/>
        </authorList>
    </citation>
    <scope>NUCLEOTIDE SEQUENCE [LARGE SCALE GENOMIC DNA]</scope>
    <source>
        <strain evidence="8 9">BC008</strain>
    </source>
</reference>
<keyword evidence="9" id="KW-1185">Reference proteome</keyword>
<dbReference type="GO" id="GO:0000156">
    <property type="term" value="F:phosphorelay response regulator activity"/>
    <property type="evidence" value="ECO:0007669"/>
    <property type="project" value="TreeGrafter"/>
</dbReference>
<dbReference type="RefSeq" id="WP_027842362.1">
    <property type="nucleotide sequence ID" value="NZ_LMTZ01000168.1"/>
</dbReference>
<comment type="caution">
    <text evidence="8">The sequence shown here is derived from an EMBL/GenBank/DDBJ whole genome shotgun (WGS) entry which is preliminary data.</text>
</comment>
<dbReference type="Proteomes" id="UP000053372">
    <property type="component" value="Unassembled WGS sequence"/>
</dbReference>
<evidence type="ECO:0000256" key="3">
    <source>
        <dbReference type="ARBA" id="ARBA00023015"/>
    </source>
</evidence>
<evidence type="ECO:0000259" key="7">
    <source>
        <dbReference type="PROSITE" id="PS50110"/>
    </source>
</evidence>
<dbReference type="GO" id="GO:0006355">
    <property type="term" value="P:regulation of DNA-templated transcription"/>
    <property type="evidence" value="ECO:0007669"/>
    <property type="project" value="TreeGrafter"/>
</dbReference>
<evidence type="ECO:0000256" key="2">
    <source>
        <dbReference type="ARBA" id="ARBA00023012"/>
    </source>
</evidence>
<name>A0A0V7ZBN8_9CYAN</name>
<dbReference type="PANTHER" id="PTHR48111:SF38">
    <property type="entry name" value="TWO-COMPONENT RESPONSE REGULATOR"/>
    <property type="match status" value="1"/>
</dbReference>
<dbReference type="PROSITE" id="PS50110">
    <property type="entry name" value="RESPONSE_REGULATORY"/>
    <property type="match status" value="1"/>
</dbReference>
<evidence type="ECO:0000313" key="8">
    <source>
        <dbReference type="EMBL" id="KST61913.1"/>
    </source>
</evidence>
<protein>
    <submittedName>
        <fullName evidence="8">Response regulator</fullName>
    </submittedName>
</protein>
<feature type="domain" description="Response regulatory" evidence="7">
    <location>
        <begin position="3"/>
        <end position="117"/>
    </location>
</feature>
<dbReference type="FunFam" id="3.40.50.2300:FF:000001">
    <property type="entry name" value="DNA-binding response regulator PhoB"/>
    <property type="match status" value="1"/>
</dbReference>
<dbReference type="SMART" id="SM00448">
    <property type="entry name" value="REC"/>
    <property type="match status" value="1"/>
</dbReference>
<proteinExistence type="predicted"/>
<dbReference type="GO" id="GO:0032993">
    <property type="term" value="C:protein-DNA complex"/>
    <property type="evidence" value="ECO:0007669"/>
    <property type="project" value="TreeGrafter"/>
</dbReference>
<evidence type="ECO:0000256" key="5">
    <source>
        <dbReference type="ARBA" id="ARBA00023163"/>
    </source>
</evidence>
<dbReference type="GO" id="GO:0000976">
    <property type="term" value="F:transcription cis-regulatory region binding"/>
    <property type="evidence" value="ECO:0007669"/>
    <property type="project" value="TreeGrafter"/>
</dbReference>
<keyword evidence="4" id="KW-0238">DNA-binding</keyword>
<dbReference type="InterPro" id="IPR039420">
    <property type="entry name" value="WalR-like"/>
</dbReference>
<dbReference type="InterPro" id="IPR001789">
    <property type="entry name" value="Sig_transdc_resp-reg_receiver"/>
</dbReference>
<evidence type="ECO:0000256" key="6">
    <source>
        <dbReference type="PROSITE-ProRule" id="PRU00169"/>
    </source>
</evidence>
<evidence type="ECO:0000256" key="1">
    <source>
        <dbReference type="ARBA" id="ARBA00022553"/>
    </source>
</evidence>
<keyword evidence="5" id="KW-0804">Transcription</keyword>
<dbReference type="Gene3D" id="3.40.50.2300">
    <property type="match status" value="1"/>
</dbReference>
<dbReference type="InterPro" id="IPR011006">
    <property type="entry name" value="CheY-like_superfamily"/>
</dbReference>
<dbReference type="GO" id="GO:0005829">
    <property type="term" value="C:cytosol"/>
    <property type="evidence" value="ECO:0007669"/>
    <property type="project" value="TreeGrafter"/>
</dbReference>
<gene>
    <name evidence="8" type="ORF">BC008_07660</name>
</gene>
<dbReference type="AlphaFoldDB" id="A0A0V7ZBN8"/>
<feature type="modified residue" description="4-aspartylphosphate" evidence="6">
    <location>
        <position position="52"/>
    </location>
</feature>